<evidence type="ECO:0000313" key="2">
    <source>
        <dbReference type="EMBL" id="QMV16211.1"/>
    </source>
</evidence>
<keyword evidence="3" id="KW-1185">Reference proteome</keyword>
<dbReference type="RefSeq" id="WP_182288966.1">
    <property type="nucleotide sequence ID" value="NZ_CP046269.1"/>
</dbReference>
<dbReference type="Proteomes" id="UP000515264">
    <property type="component" value="Chromosome 2"/>
</dbReference>
<organism evidence="2 3">
    <name type="scientific">Vibrio spartinae</name>
    <dbReference type="NCBI Taxonomy" id="1918945"/>
    <lineage>
        <taxon>Bacteria</taxon>
        <taxon>Pseudomonadati</taxon>
        <taxon>Pseudomonadota</taxon>
        <taxon>Gammaproteobacteria</taxon>
        <taxon>Vibrionales</taxon>
        <taxon>Vibrionaceae</taxon>
        <taxon>Vibrio</taxon>
    </lineage>
</organism>
<proteinExistence type="predicted"/>
<feature type="compositionally biased region" description="Polar residues" evidence="1">
    <location>
        <begin position="545"/>
        <end position="558"/>
    </location>
</feature>
<evidence type="ECO:0000256" key="1">
    <source>
        <dbReference type="SAM" id="MobiDB-lite"/>
    </source>
</evidence>
<reference evidence="2 3" key="1">
    <citation type="journal article" date="2020" name="J. Nat. Prod.">
        <title>Genomics-Metabolomics Profiling Disclosed Marine Vibrio spartinae 3.6 as a Producer of a New Branched Side Chain Prodigiosin.</title>
        <authorList>
            <person name="Vitale G.A."/>
            <person name="Sciarretta M."/>
            <person name="Palma Esposito F."/>
            <person name="January G.G."/>
            <person name="Giaccio M."/>
            <person name="Bunk B."/>
            <person name="Sproer C."/>
            <person name="Bajerski F."/>
            <person name="Power D."/>
            <person name="Festa C."/>
            <person name="Monti M.C."/>
            <person name="D'Auria M.V."/>
            <person name="de Pascale D."/>
        </authorList>
    </citation>
    <scope>NUCLEOTIDE SEQUENCE [LARGE SCALE GENOMIC DNA]</scope>
    <source>
        <strain evidence="2 3">3.6</strain>
    </source>
</reference>
<dbReference type="NCBIfam" id="TIGR03986">
    <property type="entry name" value="TIGR03986 family CRISPR-associated RAMP protein"/>
    <property type="match status" value="1"/>
</dbReference>
<feature type="region of interest" description="Disordered" evidence="1">
    <location>
        <begin position="545"/>
        <end position="566"/>
    </location>
</feature>
<dbReference type="EMBL" id="CP046269">
    <property type="protein sequence ID" value="QMV16211.1"/>
    <property type="molecule type" value="Genomic_DNA"/>
</dbReference>
<accession>A0ABX6R4G5</accession>
<protein>
    <submittedName>
        <fullName evidence="2">CRISPR-associated protein</fullName>
    </submittedName>
</protein>
<dbReference type="InterPro" id="IPR023825">
    <property type="entry name" value="CRISPR-assoc_RAMP_BGP1436"/>
</dbReference>
<feature type="region of interest" description="Disordered" evidence="1">
    <location>
        <begin position="755"/>
        <end position="791"/>
    </location>
</feature>
<name>A0ABX6R4G5_9VIBR</name>
<sequence length="791" mass="89830">MSDQFYNPYHFIPFAGTAKENPTTDKAYQEIANGEGEHITHDRWEKNTLSGAIYVALTNKSDLIVGGDRQGDEQNRYVEFYRSHPAGRLDTPRQLGIPGNSLRGMIASTAEIISDSAMRVLGDEYYSVRQDVSSPMQAIGIYRKLIIDNKECHYIEPVALPPVKIDRNSFSVQKVAFFNHLPSLPWHYYLKWNVAVYEKEGKERLKEKPKHPLQKAGISLDCYQGLRNKKYIYVKYDISDQQLLTESLELNNSYSQYYSLGNKGQFLLGLRLPSGPNALLSEEEYVKQGKPKGYIRSFLFSIGVQNREETLANTKINEYLIPYPEEKEQLKSKKETALNFLLPINGETITDFELKTKQSYEKGTLLIPQGWEKLEMKKDEPWRLKSGDLIYFSAQGQGEQIKVTELSYSQIWRKSVTPSYTHQIMAASGHQRYLTWDSELRRNTSPKLTPAEQLFGVVSDLENAAGNNSANSQSLASRVRFYDAVKINPDLRIQNQKTILTLDSPKPPSPAMYLSNAQGQALGKADISDQKTHFQLNGRKRYLQHTSVTEETQRNQGTDAMHTTAESIPPSTTPAFGFPIEFENLSPNELSLLLTSLGAKQNANVPHFYQQLGMGKPYGFGKVSLDVLGVFLKQPQQRYTTLEAQPVYQHVLSGYAPDAEQLALLQKIVAQSENPALKKVLHRYQQNEDIPEHAVTVHHDKNPLIHQTSLDQVAMLADPENFTKHPIHYPLPNGRDKKVFEWFTTNEDNLRLTKSRKPNRLPSADYQALQPLSGKQPPQALLKMNPPLKKK</sequence>
<evidence type="ECO:0000313" key="3">
    <source>
        <dbReference type="Proteomes" id="UP000515264"/>
    </source>
</evidence>
<gene>
    <name evidence="2" type="ORF">Vspart_03596</name>
</gene>